<evidence type="ECO:0000313" key="4">
    <source>
        <dbReference type="EMBL" id="OMO56136.1"/>
    </source>
</evidence>
<dbReference type="Gene3D" id="3.30.40.10">
    <property type="entry name" value="Zinc/RING finger domain, C3HC4 (zinc finger)"/>
    <property type="match status" value="1"/>
</dbReference>
<reference evidence="4 5" key="1">
    <citation type="submission" date="2013-09" db="EMBL/GenBank/DDBJ databases">
        <title>Corchorus capsularis genome sequencing.</title>
        <authorList>
            <person name="Alam M."/>
            <person name="Haque M.S."/>
            <person name="Islam M.S."/>
            <person name="Emdad E.M."/>
            <person name="Islam M.M."/>
            <person name="Ahmed B."/>
            <person name="Halim A."/>
            <person name="Hossen Q.M.M."/>
            <person name="Hossain M.Z."/>
            <person name="Ahmed R."/>
            <person name="Khan M.M."/>
            <person name="Islam R."/>
            <person name="Rashid M.M."/>
            <person name="Khan S.A."/>
            <person name="Rahman M.S."/>
            <person name="Alam M."/>
        </authorList>
    </citation>
    <scope>NUCLEOTIDE SEQUENCE [LARGE SCALE GENOMIC DNA]</scope>
    <source>
        <strain evidence="5">cv. CVL-1</strain>
        <tissue evidence="4">Whole seedling</tissue>
    </source>
</reference>
<dbReference type="Gramene" id="OMO56136">
    <property type="protein sequence ID" value="OMO56136"/>
    <property type="gene ID" value="CCACVL1_26762"/>
</dbReference>
<proteinExistence type="predicted"/>
<dbReference type="GO" id="GO:0008270">
    <property type="term" value="F:zinc ion binding"/>
    <property type="evidence" value="ECO:0007669"/>
    <property type="project" value="UniProtKB-KW"/>
</dbReference>
<sequence>MPSFSLRVLRAGNIGYTDNTDFFLAASIALTLGNAFLLFSLICRHKLREKLGLQRPIETPARIPTGKVVVEVVVPPQQQPPQAQEEAAANILSGSFAVYGATRCKWCGVSMNENNCRVVFQCKHEYHRLCIESQIEKYNSDCPLCLAATQPPDPSSILPCFLTLHWLYYSQPSSSSSSRSPVN</sequence>
<name>A0A1R3GDK0_COCAP</name>
<accession>A0A1R3GDK0</accession>
<comment type="caution">
    <text evidence="4">The sequence shown here is derived from an EMBL/GenBank/DDBJ whole genome shotgun (WGS) entry which is preliminary data.</text>
</comment>
<keyword evidence="1" id="KW-0862">Zinc</keyword>
<dbReference type="InterPro" id="IPR013083">
    <property type="entry name" value="Znf_RING/FYVE/PHD"/>
</dbReference>
<keyword evidence="2" id="KW-1133">Transmembrane helix</keyword>
<dbReference type="SUPFAM" id="SSF57850">
    <property type="entry name" value="RING/U-box"/>
    <property type="match status" value="1"/>
</dbReference>
<keyword evidence="2" id="KW-0812">Transmembrane</keyword>
<feature type="domain" description="RING-type" evidence="3">
    <location>
        <begin position="104"/>
        <end position="145"/>
    </location>
</feature>
<dbReference type="Proteomes" id="UP000188268">
    <property type="component" value="Unassembled WGS sequence"/>
</dbReference>
<evidence type="ECO:0000259" key="3">
    <source>
        <dbReference type="PROSITE" id="PS50089"/>
    </source>
</evidence>
<evidence type="ECO:0000256" key="2">
    <source>
        <dbReference type="SAM" id="Phobius"/>
    </source>
</evidence>
<dbReference type="EMBL" id="AWWV01014532">
    <property type="protein sequence ID" value="OMO56136.1"/>
    <property type="molecule type" value="Genomic_DNA"/>
</dbReference>
<feature type="transmembrane region" description="Helical" evidence="2">
    <location>
        <begin position="22"/>
        <end position="43"/>
    </location>
</feature>
<gene>
    <name evidence="4" type="ORF">CCACVL1_26762</name>
</gene>
<keyword evidence="1" id="KW-0479">Metal-binding</keyword>
<evidence type="ECO:0000256" key="1">
    <source>
        <dbReference type="PROSITE-ProRule" id="PRU00175"/>
    </source>
</evidence>
<protein>
    <submittedName>
        <fullName evidence="4">Zinc finger, RING-type</fullName>
    </submittedName>
</protein>
<keyword evidence="2" id="KW-0472">Membrane</keyword>
<dbReference type="SMART" id="SM00184">
    <property type="entry name" value="RING"/>
    <property type="match status" value="1"/>
</dbReference>
<keyword evidence="5" id="KW-1185">Reference proteome</keyword>
<evidence type="ECO:0000313" key="5">
    <source>
        <dbReference type="Proteomes" id="UP000188268"/>
    </source>
</evidence>
<dbReference type="AlphaFoldDB" id="A0A1R3GDK0"/>
<keyword evidence="1" id="KW-0863">Zinc-finger</keyword>
<dbReference type="PROSITE" id="PS50089">
    <property type="entry name" value="ZF_RING_2"/>
    <property type="match status" value="1"/>
</dbReference>
<dbReference type="InterPro" id="IPR001841">
    <property type="entry name" value="Znf_RING"/>
</dbReference>
<organism evidence="4 5">
    <name type="scientific">Corchorus capsularis</name>
    <name type="common">Jute</name>
    <dbReference type="NCBI Taxonomy" id="210143"/>
    <lineage>
        <taxon>Eukaryota</taxon>
        <taxon>Viridiplantae</taxon>
        <taxon>Streptophyta</taxon>
        <taxon>Embryophyta</taxon>
        <taxon>Tracheophyta</taxon>
        <taxon>Spermatophyta</taxon>
        <taxon>Magnoliopsida</taxon>
        <taxon>eudicotyledons</taxon>
        <taxon>Gunneridae</taxon>
        <taxon>Pentapetalae</taxon>
        <taxon>rosids</taxon>
        <taxon>malvids</taxon>
        <taxon>Malvales</taxon>
        <taxon>Malvaceae</taxon>
        <taxon>Grewioideae</taxon>
        <taxon>Apeibeae</taxon>
        <taxon>Corchorus</taxon>
    </lineage>
</organism>